<reference evidence="2 3" key="1">
    <citation type="submission" date="2019-05" db="EMBL/GenBank/DDBJ databases">
        <title>Ruegeria sp. nov., isolated from tidal flat.</title>
        <authorList>
            <person name="Kim W."/>
        </authorList>
    </citation>
    <scope>NUCLEOTIDE SEQUENCE [LARGE SCALE GENOMIC DNA]</scope>
    <source>
        <strain evidence="2 3">CAU 1488</strain>
    </source>
</reference>
<proteinExistence type="predicted"/>
<protein>
    <submittedName>
        <fullName evidence="2">Uncharacterized protein</fullName>
    </submittedName>
</protein>
<organism evidence="2 3">
    <name type="scientific">Ruegeria sediminis</name>
    <dbReference type="NCBI Taxonomy" id="2583820"/>
    <lineage>
        <taxon>Bacteria</taxon>
        <taxon>Pseudomonadati</taxon>
        <taxon>Pseudomonadota</taxon>
        <taxon>Alphaproteobacteria</taxon>
        <taxon>Rhodobacterales</taxon>
        <taxon>Roseobacteraceae</taxon>
        <taxon>Ruegeria</taxon>
    </lineage>
</organism>
<keyword evidence="3" id="KW-1185">Reference proteome</keyword>
<accession>A0ABY2X3X1</accession>
<keyword evidence="1" id="KW-0732">Signal</keyword>
<name>A0ABY2X3X1_9RHOB</name>
<feature type="chain" id="PRO_5047153859" evidence="1">
    <location>
        <begin position="18"/>
        <end position="105"/>
    </location>
</feature>
<dbReference type="Proteomes" id="UP001193035">
    <property type="component" value="Unassembled WGS sequence"/>
</dbReference>
<feature type="signal peptide" evidence="1">
    <location>
        <begin position="1"/>
        <end position="17"/>
    </location>
</feature>
<evidence type="ECO:0000256" key="1">
    <source>
        <dbReference type="SAM" id="SignalP"/>
    </source>
</evidence>
<dbReference type="RefSeq" id="WP_138839809.1">
    <property type="nucleotide sequence ID" value="NZ_VCPD01000001.1"/>
</dbReference>
<sequence length="105" mass="11715">MRQFLTIALCASTLAVANPSAILASTGDIKRACMATNRPEATRQRCGCIQDVANNALSRKEQRTIAKWFRDPHQAQTVKMSKTARDDQLWDRYEAFGQLAQAVCN</sequence>
<comment type="caution">
    <text evidence="2">The sequence shown here is derived from an EMBL/GenBank/DDBJ whole genome shotgun (WGS) entry which is preliminary data.</text>
</comment>
<evidence type="ECO:0000313" key="3">
    <source>
        <dbReference type="Proteomes" id="UP001193035"/>
    </source>
</evidence>
<dbReference type="EMBL" id="VCPD01000001">
    <property type="protein sequence ID" value="TMV09750.1"/>
    <property type="molecule type" value="Genomic_DNA"/>
</dbReference>
<gene>
    <name evidence="2" type="ORF">FGK63_01385</name>
</gene>
<evidence type="ECO:0000313" key="2">
    <source>
        <dbReference type="EMBL" id="TMV09750.1"/>
    </source>
</evidence>